<evidence type="ECO:0000313" key="10">
    <source>
        <dbReference type="Proteomes" id="UP000178650"/>
    </source>
</evidence>
<evidence type="ECO:0000256" key="3">
    <source>
        <dbReference type="ARBA" id="ARBA00022432"/>
    </source>
</evidence>
<reference evidence="9 10" key="1">
    <citation type="journal article" date="2016" name="Nat. Commun.">
        <title>Thousands of microbial genomes shed light on interconnected biogeochemical processes in an aquifer system.</title>
        <authorList>
            <person name="Anantharaman K."/>
            <person name="Brown C.T."/>
            <person name="Hug L.A."/>
            <person name="Sharon I."/>
            <person name="Castelle C.J."/>
            <person name="Probst A.J."/>
            <person name="Thomas B.C."/>
            <person name="Singh A."/>
            <person name="Wilkins M.J."/>
            <person name="Karaoz U."/>
            <person name="Brodie E.L."/>
            <person name="Williams K.H."/>
            <person name="Hubbard S.S."/>
            <person name="Banfield J.F."/>
        </authorList>
    </citation>
    <scope>NUCLEOTIDE SEQUENCE [LARGE SCALE GENOMIC DNA]</scope>
</reference>
<evidence type="ECO:0000256" key="6">
    <source>
        <dbReference type="ARBA" id="ARBA00023235"/>
    </source>
</evidence>
<comment type="function">
    <text evidence="7">Involved in the gluconeogenesis. Catalyzes stereospecifically the conversion of dihydroxyacetone phosphate (DHAP) to D-glyceraldehyde-3-phosphate (G3P).</text>
</comment>
<dbReference type="InterPro" id="IPR022896">
    <property type="entry name" value="TrioseP_Isoase_bac/euk"/>
</dbReference>
<proteinExistence type="inferred from homology"/>
<dbReference type="Gene3D" id="3.20.20.70">
    <property type="entry name" value="Aldolase class I"/>
    <property type="match status" value="1"/>
</dbReference>
<feature type="binding site" evidence="7">
    <location>
        <position position="176"/>
    </location>
    <ligand>
        <name>substrate</name>
    </ligand>
</feature>
<evidence type="ECO:0000313" key="9">
    <source>
        <dbReference type="EMBL" id="OGZ78861.1"/>
    </source>
</evidence>
<evidence type="ECO:0000256" key="4">
    <source>
        <dbReference type="ARBA" id="ARBA00022490"/>
    </source>
</evidence>
<evidence type="ECO:0000256" key="7">
    <source>
        <dbReference type="HAMAP-Rule" id="MF_00147"/>
    </source>
</evidence>
<evidence type="ECO:0000256" key="2">
    <source>
        <dbReference type="ARBA" id="ARBA00007422"/>
    </source>
</evidence>
<comment type="catalytic activity">
    <reaction evidence="7 8">
        <text>D-glyceraldehyde 3-phosphate = dihydroxyacetone phosphate</text>
        <dbReference type="Rhea" id="RHEA:18585"/>
        <dbReference type="ChEBI" id="CHEBI:57642"/>
        <dbReference type="ChEBI" id="CHEBI:59776"/>
        <dbReference type="EC" id="5.3.1.1"/>
    </reaction>
</comment>
<dbReference type="PROSITE" id="PS51440">
    <property type="entry name" value="TIM_2"/>
    <property type="match status" value="1"/>
</dbReference>
<dbReference type="InterPro" id="IPR035990">
    <property type="entry name" value="TIM_sf"/>
</dbReference>
<dbReference type="InterPro" id="IPR020861">
    <property type="entry name" value="Triosephosphate_isomerase_AS"/>
</dbReference>
<dbReference type="SUPFAM" id="SSF51351">
    <property type="entry name" value="Triosephosphate isomerase (TIM)"/>
    <property type="match status" value="1"/>
</dbReference>
<evidence type="ECO:0000256" key="1">
    <source>
        <dbReference type="ARBA" id="ARBA00004680"/>
    </source>
</evidence>
<dbReference type="STRING" id="1802223.A2358_01170"/>
<dbReference type="GO" id="GO:0046166">
    <property type="term" value="P:glyceraldehyde-3-phosphate biosynthetic process"/>
    <property type="evidence" value="ECO:0007669"/>
    <property type="project" value="TreeGrafter"/>
</dbReference>
<dbReference type="GO" id="GO:0004807">
    <property type="term" value="F:triose-phosphate isomerase activity"/>
    <property type="evidence" value="ECO:0007669"/>
    <property type="project" value="UniProtKB-UniRule"/>
</dbReference>
<evidence type="ECO:0000256" key="5">
    <source>
        <dbReference type="ARBA" id="ARBA00023152"/>
    </source>
</evidence>
<sequence length="251" mass="27154">MKNLIAANWKMNPNSQKEAKEIFFAIVGPASGWDGVEVVICPPNIYLPVLKNIAMSDVALKLGAQNIYFEDKGAFTGEISVAMLTDLGVEYVIIGHSERRKYFGETDETVNKKIKMALASGLKIIFCVGETAGERDAGKKNEVLERQLKIGLLDIENLKLKIENLAIAYEPVWAIGTGNNCSVEETSASIKIIKEKLALSEVEGQVRVLYGGSVKSENSGAYIKEAGVNGLLVGGASLNAEEFVKIVKSAE</sequence>
<dbReference type="GO" id="GO:0019563">
    <property type="term" value="P:glycerol catabolic process"/>
    <property type="evidence" value="ECO:0007669"/>
    <property type="project" value="TreeGrafter"/>
</dbReference>
<dbReference type="PANTHER" id="PTHR21139">
    <property type="entry name" value="TRIOSEPHOSPHATE ISOMERASE"/>
    <property type="match status" value="1"/>
</dbReference>
<dbReference type="HAMAP" id="MF_00147_B">
    <property type="entry name" value="TIM_B"/>
    <property type="match status" value="1"/>
</dbReference>
<comment type="subcellular location">
    <subcellularLocation>
        <location evidence="7 8">Cytoplasm</location>
    </subcellularLocation>
</comment>
<dbReference type="EMBL" id="MHPJ01000012">
    <property type="protein sequence ID" value="OGZ78861.1"/>
    <property type="molecule type" value="Genomic_DNA"/>
</dbReference>
<dbReference type="Pfam" id="PF00121">
    <property type="entry name" value="TIM"/>
    <property type="match status" value="1"/>
</dbReference>
<dbReference type="CDD" id="cd00311">
    <property type="entry name" value="TIM"/>
    <property type="match status" value="1"/>
</dbReference>
<dbReference type="AlphaFoldDB" id="A0A1G2IWW4"/>
<dbReference type="PANTHER" id="PTHR21139:SF42">
    <property type="entry name" value="TRIOSEPHOSPHATE ISOMERASE"/>
    <property type="match status" value="1"/>
</dbReference>
<protein>
    <recommendedName>
        <fullName evidence="7 8">Triosephosphate isomerase</fullName>
        <shortName evidence="7">TIM</shortName>
        <shortName evidence="7">TPI</shortName>
        <ecNumber evidence="7 8">5.3.1.1</ecNumber>
    </recommendedName>
    <alternativeName>
        <fullName evidence="7">Triose-phosphate isomerase</fullName>
    </alternativeName>
</protein>
<dbReference type="NCBIfam" id="TIGR00419">
    <property type="entry name" value="tim"/>
    <property type="match status" value="1"/>
</dbReference>
<keyword evidence="4 7" id="KW-0963">Cytoplasm</keyword>
<dbReference type="GO" id="GO:0005829">
    <property type="term" value="C:cytosol"/>
    <property type="evidence" value="ECO:0007669"/>
    <property type="project" value="TreeGrafter"/>
</dbReference>
<dbReference type="InterPro" id="IPR013785">
    <property type="entry name" value="Aldolase_TIM"/>
</dbReference>
<dbReference type="UniPathway" id="UPA00109">
    <property type="reaction ID" value="UER00189"/>
</dbReference>
<dbReference type="UniPathway" id="UPA00138"/>
<organism evidence="9 10">
    <name type="scientific">Candidatus Staskawiczbacteria bacterium RIFOXYB1_FULL_37_44</name>
    <dbReference type="NCBI Taxonomy" id="1802223"/>
    <lineage>
        <taxon>Bacteria</taxon>
        <taxon>Candidatus Staskawicziibacteriota</taxon>
    </lineage>
</organism>
<dbReference type="PROSITE" id="PS00171">
    <property type="entry name" value="TIM_1"/>
    <property type="match status" value="1"/>
</dbReference>
<dbReference type="InterPro" id="IPR000652">
    <property type="entry name" value="Triosephosphate_isomerase"/>
</dbReference>
<feature type="binding site" evidence="7">
    <location>
        <begin position="234"/>
        <end position="235"/>
    </location>
    <ligand>
        <name>substrate</name>
    </ligand>
</feature>
<keyword evidence="6 7" id="KW-0413">Isomerase</keyword>
<dbReference type="EC" id="5.3.1.1" evidence="7 8"/>
<feature type="binding site" evidence="7">
    <location>
        <position position="213"/>
    </location>
    <ligand>
        <name>substrate</name>
    </ligand>
</feature>
<feature type="binding site" evidence="7">
    <location>
        <begin position="8"/>
        <end position="10"/>
    </location>
    <ligand>
        <name>substrate</name>
    </ligand>
</feature>
<comment type="pathway">
    <text evidence="7 8">Carbohydrate biosynthesis; gluconeogenesis.</text>
</comment>
<accession>A0A1G2IWW4</accession>
<dbReference type="FunFam" id="3.20.20.70:FF:000016">
    <property type="entry name" value="Triosephosphate isomerase"/>
    <property type="match status" value="1"/>
</dbReference>
<dbReference type="GO" id="GO:0006096">
    <property type="term" value="P:glycolytic process"/>
    <property type="evidence" value="ECO:0007669"/>
    <property type="project" value="UniProtKB-UniRule"/>
</dbReference>
<keyword evidence="3 7" id="KW-0312">Gluconeogenesis</keyword>
<evidence type="ECO:0000256" key="8">
    <source>
        <dbReference type="RuleBase" id="RU363013"/>
    </source>
</evidence>
<gene>
    <name evidence="7" type="primary">tpiA</name>
    <name evidence="9" type="ORF">A2358_01170</name>
</gene>
<keyword evidence="5 7" id="KW-0324">Glycolysis</keyword>
<feature type="active site" description="Electrophile" evidence="7">
    <location>
        <position position="96"/>
    </location>
</feature>
<comment type="subunit">
    <text evidence="7 8">Homodimer.</text>
</comment>
<comment type="pathway">
    <text evidence="1 7 8">Carbohydrate degradation; glycolysis; D-glyceraldehyde 3-phosphate from glycerone phosphate: step 1/1.</text>
</comment>
<comment type="similarity">
    <text evidence="2 7 8">Belongs to the triosephosphate isomerase family.</text>
</comment>
<comment type="caution">
    <text evidence="9">The sequence shown here is derived from an EMBL/GenBank/DDBJ whole genome shotgun (WGS) entry which is preliminary data.</text>
</comment>
<dbReference type="Proteomes" id="UP000178650">
    <property type="component" value="Unassembled WGS sequence"/>
</dbReference>
<dbReference type="GO" id="GO:0006094">
    <property type="term" value="P:gluconeogenesis"/>
    <property type="evidence" value="ECO:0007669"/>
    <property type="project" value="UniProtKB-UniRule"/>
</dbReference>
<name>A0A1G2IWW4_9BACT</name>
<feature type="active site" description="Proton acceptor" evidence="7">
    <location>
        <position position="170"/>
    </location>
</feature>